<protein>
    <submittedName>
        <fullName evidence="9">BMP family ABC transporter substrate-binding protein</fullName>
    </submittedName>
</protein>
<accession>A0ABQ5NFU0</accession>
<keyword evidence="4 7" id="KW-0732">Signal</keyword>
<proteinExistence type="inferred from homology"/>
<dbReference type="Pfam" id="PF02608">
    <property type="entry name" value="Bmp"/>
    <property type="match status" value="1"/>
</dbReference>
<evidence type="ECO:0000256" key="3">
    <source>
        <dbReference type="ARBA" id="ARBA00022475"/>
    </source>
</evidence>
<evidence type="ECO:0000256" key="7">
    <source>
        <dbReference type="SAM" id="SignalP"/>
    </source>
</evidence>
<comment type="similarity">
    <text evidence="2">Belongs to the BMP lipoprotein family.</text>
</comment>
<keyword evidence="3" id="KW-1003">Cell membrane</keyword>
<comment type="subcellular location">
    <subcellularLocation>
        <location evidence="1">Cell membrane</location>
        <topology evidence="1">Lipid-anchor</topology>
    </subcellularLocation>
</comment>
<dbReference type="RefSeq" id="WP_264986966.1">
    <property type="nucleotide sequence ID" value="NZ_BRZA01000001.1"/>
</dbReference>
<dbReference type="PROSITE" id="PS51257">
    <property type="entry name" value="PROKAR_LIPOPROTEIN"/>
    <property type="match status" value="1"/>
</dbReference>
<evidence type="ECO:0000259" key="8">
    <source>
        <dbReference type="Pfam" id="PF02608"/>
    </source>
</evidence>
<gene>
    <name evidence="9" type="ORF">LYSBPC_03610</name>
</gene>
<evidence type="ECO:0000256" key="5">
    <source>
        <dbReference type="ARBA" id="ARBA00023136"/>
    </source>
</evidence>
<evidence type="ECO:0000256" key="1">
    <source>
        <dbReference type="ARBA" id="ARBA00004193"/>
    </source>
</evidence>
<dbReference type="InterPro" id="IPR050957">
    <property type="entry name" value="BMP_lipoprotein"/>
</dbReference>
<feature type="signal peptide" evidence="7">
    <location>
        <begin position="1"/>
        <end position="24"/>
    </location>
</feature>
<reference evidence="9" key="1">
    <citation type="submission" date="2022-08" db="EMBL/GenBank/DDBJ databases">
        <title>Draft genome sequence of Lysinibacillus sp. strain KH24.</title>
        <authorList>
            <person name="Kanbe H."/>
            <person name="Itoh H."/>
        </authorList>
    </citation>
    <scope>NUCLEOTIDE SEQUENCE</scope>
    <source>
        <strain evidence="9">KH24</strain>
    </source>
</reference>
<dbReference type="InterPro" id="IPR003760">
    <property type="entry name" value="PnrA-like"/>
</dbReference>
<organism evidence="9 10">
    <name type="scientific">Lysinibacillus piscis</name>
    <dbReference type="NCBI Taxonomy" id="2518931"/>
    <lineage>
        <taxon>Bacteria</taxon>
        <taxon>Bacillati</taxon>
        <taxon>Bacillota</taxon>
        <taxon>Bacilli</taxon>
        <taxon>Bacillales</taxon>
        <taxon>Bacillaceae</taxon>
        <taxon>Lysinibacillus</taxon>
    </lineage>
</organism>
<dbReference type="InterPro" id="IPR028082">
    <property type="entry name" value="Peripla_BP_I"/>
</dbReference>
<dbReference type="CDD" id="cd06354">
    <property type="entry name" value="PBP1_PrnA-like"/>
    <property type="match status" value="1"/>
</dbReference>
<evidence type="ECO:0000313" key="9">
    <source>
        <dbReference type="EMBL" id="GLC87234.1"/>
    </source>
</evidence>
<evidence type="ECO:0000256" key="2">
    <source>
        <dbReference type="ARBA" id="ARBA00008610"/>
    </source>
</evidence>
<dbReference type="Gene3D" id="3.40.50.2300">
    <property type="match status" value="2"/>
</dbReference>
<dbReference type="PANTHER" id="PTHR34296">
    <property type="entry name" value="TRANSCRIPTIONAL ACTIVATOR PROTEIN MED"/>
    <property type="match status" value="1"/>
</dbReference>
<dbReference type="SUPFAM" id="SSF53822">
    <property type="entry name" value="Periplasmic binding protein-like I"/>
    <property type="match status" value="1"/>
</dbReference>
<dbReference type="EMBL" id="BRZA01000001">
    <property type="protein sequence ID" value="GLC87234.1"/>
    <property type="molecule type" value="Genomic_DNA"/>
</dbReference>
<dbReference type="PANTHER" id="PTHR34296:SF2">
    <property type="entry name" value="ABC TRANSPORTER GUANOSINE-BINDING PROTEIN NUPN"/>
    <property type="match status" value="1"/>
</dbReference>
<keyword evidence="10" id="KW-1185">Reference proteome</keyword>
<evidence type="ECO:0000256" key="4">
    <source>
        <dbReference type="ARBA" id="ARBA00022729"/>
    </source>
</evidence>
<feature type="domain" description="ABC transporter substrate-binding protein PnrA-like" evidence="8">
    <location>
        <begin position="40"/>
        <end position="309"/>
    </location>
</feature>
<keyword evidence="5" id="KW-0472">Membrane</keyword>
<dbReference type="Proteomes" id="UP001065593">
    <property type="component" value="Unassembled WGS sequence"/>
</dbReference>
<sequence length="322" mass="34846">MKKQMVILCMVLSLLLASCAPVSKEQNVTPVKDRFKVGIMLPDVGLGDQSFADMGFNGLVTARDELGIVFDYRELGQEASYEKGFLELVAEGNDLIFAVGYTLIEDLEKVAKANPNQQFVLVDAESDVPNIHSITFKENEGSYLAGALAALTTKTNKVAFLGGMVDPVIEKFEKGFIEGAKSITPSIDVLVAYADTYGDDKVGKAMAADFIAQGADVLYAAAGYTGVGLLQQAQESGVYAIGVDTDQYLVAEKAVISSMLKNIDVAIYEFVKNYVDNKPTAQQRVALGMKEHAMSLAPIRVVNNADVIEEQLKTIMQQQFGQ</sequence>
<feature type="chain" id="PRO_5045709818" evidence="7">
    <location>
        <begin position="25"/>
        <end position="322"/>
    </location>
</feature>
<keyword evidence="6" id="KW-0449">Lipoprotein</keyword>
<evidence type="ECO:0000256" key="6">
    <source>
        <dbReference type="ARBA" id="ARBA00023288"/>
    </source>
</evidence>
<name>A0ABQ5NFU0_9BACI</name>
<comment type="caution">
    <text evidence="9">The sequence shown here is derived from an EMBL/GenBank/DDBJ whole genome shotgun (WGS) entry which is preliminary data.</text>
</comment>
<evidence type="ECO:0000313" key="10">
    <source>
        <dbReference type="Proteomes" id="UP001065593"/>
    </source>
</evidence>